<proteinExistence type="predicted"/>
<name>A0A8G2FXM8_PICTO</name>
<protein>
    <submittedName>
        <fullName evidence="1">Uncharacterized protein</fullName>
    </submittedName>
</protein>
<reference evidence="1 2" key="1">
    <citation type="submission" date="2017-04" db="EMBL/GenBank/DDBJ databases">
        <authorList>
            <person name="Varghese N."/>
            <person name="Submissions S."/>
        </authorList>
    </citation>
    <scope>NUCLEOTIDE SEQUENCE [LARGE SCALE GENOMIC DNA]</scope>
    <source>
        <strain evidence="1 2">DSM 9789</strain>
    </source>
</reference>
<keyword evidence="2" id="KW-1185">Reference proteome</keyword>
<organism evidence="1 2">
    <name type="scientific">Picrophilus torridus (strain ATCC 700027 / DSM 9790 / JCM 10055 / NBRC 100828 / KAW 2/3)</name>
    <dbReference type="NCBI Taxonomy" id="1122961"/>
    <lineage>
        <taxon>Archaea</taxon>
        <taxon>Methanobacteriati</taxon>
        <taxon>Thermoplasmatota</taxon>
        <taxon>Thermoplasmata</taxon>
        <taxon>Thermoplasmatales</taxon>
        <taxon>Picrophilaceae</taxon>
        <taxon>Picrophilus</taxon>
    </lineage>
</organism>
<dbReference type="AlphaFoldDB" id="A0A8G2FXM8"/>
<evidence type="ECO:0000313" key="2">
    <source>
        <dbReference type="Proteomes" id="UP000192315"/>
    </source>
</evidence>
<dbReference type="Proteomes" id="UP000192315">
    <property type="component" value="Unassembled WGS sequence"/>
</dbReference>
<comment type="caution">
    <text evidence="1">The sequence shown here is derived from an EMBL/GenBank/DDBJ whole genome shotgun (WGS) entry which is preliminary data.</text>
</comment>
<accession>A0A8G2FXM8</accession>
<gene>
    <name evidence="1" type="ORF">SAMN02745355_1348</name>
</gene>
<sequence length="45" mass="5254">MKNGDWKTMISNLGDFLAEKETFKKMLIELFDQSKLKLVTIDFVS</sequence>
<dbReference type="EMBL" id="FWYE01000004">
    <property type="protein sequence ID" value="SMD31414.1"/>
    <property type="molecule type" value="Genomic_DNA"/>
</dbReference>
<evidence type="ECO:0000313" key="1">
    <source>
        <dbReference type="EMBL" id="SMD31414.1"/>
    </source>
</evidence>